<dbReference type="AlphaFoldDB" id="A0A7C3E1D6"/>
<dbReference type="GO" id="GO:0016740">
    <property type="term" value="F:transferase activity"/>
    <property type="evidence" value="ECO:0007669"/>
    <property type="project" value="UniProtKB-KW"/>
</dbReference>
<organism evidence="2">
    <name type="scientific">Gracilinema caldarium</name>
    <dbReference type="NCBI Taxonomy" id="215591"/>
    <lineage>
        <taxon>Bacteria</taxon>
        <taxon>Pseudomonadati</taxon>
        <taxon>Spirochaetota</taxon>
        <taxon>Spirochaetia</taxon>
        <taxon>Spirochaetales</taxon>
        <taxon>Breznakiellaceae</taxon>
        <taxon>Gracilinema</taxon>
    </lineage>
</organism>
<evidence type="ECO:0000259" key="1">
    <source>
        <dbReference type="Pfam" id="PF18765"/>
    </source>
</evidence>
<dbReference type="Pfam" id="PF18765">
    <property type="entry name" value="Polbeta"/>
    <property type="match status" value="1"/>
</dbReference>
<keyword evidence="2" id="KW-0808">Transferase</keyword>
<dbReference type="Gene3D" id="3.30.460.10">
    <property type="entry name" value="Beta Polymerase, domain 2"/>
    <property type="match status" value="1"/>
</dbReference>
<sequence>MSFGLRDSDLSYIVQTLRLFPEIKRACIFGSRAKGNYKSGSDIDIAVSGDTITFNTIAKLHSMLEDEGPLPYMIDVVDFDHLENQDLKAHIDRVGRVIYEAD</sequence>
<name>A0A7C3E1D6_9SPIR</name>
<gene>
    <name evidence="2" type="ORF">ENS59_08675</name>
</gene>
<comment type="caution">
    <text evidence="2">The sequence shown here is derived from an EMBL/GenBank/DDBJ whole genome shotgun (WGS) entry which is preliminary data.</text>
</comment>
<dbReference type="EMBL" id="DSVL01000266">
    <property type="protein sequence ID" value="HFH29568.1"/>
    <property type="molecule type" value="Genomic_DNA"/>
</dbReference>
<dbReference type="InterPro" id="IPR041633">
    <property type="entry name" value="Polbeta"/>
</dbReference>
<protein>
    <submittedName>
        <fullName evidence="2">Nucleotidyltransferase domain-containing protein</fullName>
    </submittedName>
</protein>
<reference evidence="2" key="1">
    <citation type="journal article" date="2020" name="mSystems">
        <title>Genome- and Community-Level Interaction Insights into Carbon Utilization and Element Cycling Functions of Hydrothermarchaeota in Hydrothermal Sediment.</title>
        <authorList>
            <person name="Zhou Z."/>
            <person name="Liu Y."/>
            <person name="Xu W."/>
            <person name="Pan J."/>
            <person name="Luo Z.H."/>
            <person name="Li M."/>
        </authorList>
    </citation>
    <scope>NUCLEOTIDE SEQUENCE [LARGE SCALE GENOMIC DNA]</scope>
    <source>
        <strain evidence="2">SpSt-503</strain>
    </source>
</reference>
<proteinExistence type="predicted"/>
<dbReference type="SUPFAM" id="SSF81301">
    <property type="entry name" value="Nucleotidyltransferase"/>
    <property type="match status" value="1"/>
</dbReference>
<accession>A0A7C3E1D6</accession>
<feature type="domain" description="Polymerase beta nucleotidyltransferase" evidence="1">
    <location>
        <begin position="13"/>
        <end position="102"/>
    </location>
</feature>
<dbReference type="InterPro" id="IPR043519">
    <property type="entry name" value="NT_sf"/>
</dbReference>
<evidence type="ECO:0000313" key="2">
    <source>
        <dbReference type="EMBL" id="HFH29568.1"/>
    </source>
</evidence>
<dbReference type="CDD" id="cd05403">
    <property type="entry name" value="NT_KNTase_like"/>
    <property type="match status" value="1"/>
</dbReference>